<dbReference type="PROSITE" id="PS50217">
    <property type="entry name" value="BZIP"/>
    <property type="match status" value="1"/>
</dbReference>
<dbReference type="PANTHER" id="PTHR46714">
    <property type="entry name" value="TRANSCRIPTIONAL ACTIVATOR HAC1"/>
    <property type="match status" value="1"/>
</dbReference>
<dbReference type="FunFam" id="1.20.5.490:FF:000004">
    <property type="entry name" value="Transcription factor HY5"/>
    <property type="match status" value="1"/>
</dbReference>
<accession>A0AA42B083</accession>
<evidence type="ECO:0000313" key="13">
    <source>
        <dbReference type="EMBL" id="MCL7046722.1"/>
    </source>
</evidence>
<evidence type="ECO:0000256" key="6">
    <source>
        <dbReference type="ARBA" id="ARBA00023159"/>
    </source>
</evidence>
<dbReference type="EMBL" id="JAJJMA010285120">
    <property type="protein sequence ID" value="MCL7046722.1"/>
    <property type="molecule type" value="Genomic_DNA"/>
</dbReference>
<evidence type="ECO:0000256" key="10">
    <source>
        <dbReference type="ARBA" id="ARBA00084091"/>
    </source>
</evidence>
<dbReference type="PANTHER" id="PTHR46714:SF6">
    <property type="entry name" value="TRANSCRIPTIONAL ACTIVATOR HAC1"/>
    <property type="match status" value="1"/>
</dbReference>
<evidence type="ECO:0000256" key="5">
    <source>
        <dbReference type="ARBA" id="ARBA00023125"/>
    </source>
</evidence>
<dbReference type="GO" id="GO:0045944">
    <property type="term" value="P:positive regulation of transcription by RNA polymerase II"/>
    <property type="evidence" value="ECO:0007669"/>
    <property type="project" value="InterPro"/>
</dbReference>
<dbReference type="PROSITE" id="PS00036">
    <property type="entry name" value="BZIP_BASIC"/>
    <property type="match status" value="1"/>
</dbReference>
<dbReference type="GO" id="GO:0003677">
    <property type="term" value="F:DNA binding"/>
    <property type="evidence" value="ECO:0007669"/>
    <property type="project" value="UniProtKB-KW"/>
</dbReference>
<dbReference type="InterPro" id="IPR004827">
    <property type="entry name" value="bZIP"/>
</dbReference>
<evidence type="ECO:0000256" key="2">
    <source>
        <dbReference type="ARBA" id="ARBA00007163"/>
    </source>
</evidence>
<dbReference type="GO" id="GO:0009585">
    <property type="term" value="P:red, far-red light phototransduction"/>
    <property type="evidence" value="ECO:0007669"/>
    <property type="project" value="UniProtKB-KW"/>
</dbReference>
<keyword evidence="8" id="KW-0539">Nucleus</keyword>
<dbReference type="GO" id="GO:0010099">
    <property type="term" value="P:regulation of photomorphogenesis"/>
    <property type="evidence" value="ECO:0007669"/>
    <property type="project" value="TreeGrafter"/>
</dbReference>
<dbReference type="GO" id="GO:0010114">
    <property type="term" value="P:response to red light"/>
    <property type="evidence" value="ECO:0007669"/>
    <property type="project" value="TreeGrafter"/>
</dbReference>
<dbReference type="SUPFAM" id="SSF57959">
    <property type="entry name" value="Leucine zipper domain"/>
    <property type="match status" value="1"/>
</dbReference>
<dbReference type="SMART" id="SM00338">
    <property type="entry name" value="BRLZ"/>
    <property type="match status" value="1"/>
</dbReference>
<evidence type="ECO:0000256" key="3">
    <source>
        <dbReference type="ARBA" id="ARBA00022843"/>
    </source>
</evidence>
<reference evidence="13" key="1">
    <citation type="submission" date="2022-03" db="EMBL/GenBank/DDBJ databases">
        <title>A functionally conserved STORR gene fusion in Papaver species that diverged 16.8 million years ago.</title>
        <authorList>
            <person name="Catania T."/>
        </authorList>
    </citation>
    <scope>NUCLEOTIDE SEQUENCE</scope>
    <source>
        <strain evidence="13">S-191538</strain>
    </source>
</reference>
<keyword evidence="14" id="KW-1185">Reference proteome</keyword>
<evidence type="ECO:0000256" key="4">
    <source>
        <dbReference type="ARBA" id="ARBA00023015"/>
    </source>
</evidence>
<feature type="compositionally biased region" description="Polar residues" evidence="11">
    <location>
        <begin position="1"/>
        <end position="10"/>
    </location>
</feature>
<sequence length="173" mass="18795">MQEQVAATTNSLASSSDRSSSSAFQLEINKEGVESDDEIRRVPEMGSEEPGPSISGRGGGGGGEAGPDRVQASTTVGGTQRKRGRSPADKENKRLKRLLRNRVSAQQARERKKAYVTDLEVKTKELEKKNGELEERLSTLQNENQMLRHILKNTTANRRGDNSSGNGNAEGSL</sequence>
<dbReference type="GO" id="GO:0000981">
    <property type="term" value="F:DNA-binding transcription factor activity, RNA polymerase II-specific"/>
    <property type="evidence" value="ECO:0007669"/>
    <property type="project" value="InterPro"/>
</dbReference>
<dbReference type="GO" id="GO:0005634">
    <property type="term" value="C:nucleus"/>
    <property type="evidence" value="ECO:0007669"/>
    <property type="project" value="UniProtKB-SubCell"/>
</dbReference>
<dbReference type="Pfam" id="PF00170">
    <property type="entry name" value="bZIP_1"/>
    <property type="match status" value="1"/>
</dbReference>
<comment type="caution">
    <text evidence="13">The sequence shown here is derived from an EMBL/GenBank/DDBJ whole genome shotgun (WGS) entry which is preliminary data.</text>
</comment>
<proteinExistence type="inferred from homology"/>
<evidence type="ECO:0000256" key="11">
    <source>
        <dbReference type="SAM" id="MobiDB-lite"/>
    </source>
</evidence>
<protein>
    <recommendedName>
        <fullName evidence="9">Transcription factor HY5</fullName>
    </recommendedName>
</protein>
<keyword evidence="5" id="KW-0238">DNA-binding</keyword>
<evidence type="ECO:0000256" key="1">
    <source>
        <dbReference type="ARBA" id="ARBA00004123"/>
    </source>
</evidence>
<keyword evidence="4" id="KW-0805">Transcription regulation</keyword>
<dbReference type="CDD" id="cd14704">
    <property type="entry name" value="bZIP_HY5-like"/>
    <property type="match status" value="1"/>
</dbReference>
<dbReference type="InterPro" id="IPR046347">
    <property type="entry name" value="bZIP_sf"/>
</dbReference>
<dbReference type="AlphaFoldDB" id="A0AA42B083"/>
<keyword evidence="6" id="KW-0010">Activator</keyword>
<dbReference type="Proteomes" id="UP001177140">
    <property type="component" value="Unassembled WGS sequence"/>
</dbReference>
<feature type="region of interest" description="Disordered" evidence="11">
    <location>
        <begin position="152"/>
        <end position="173"/>
    </location>
</feature>
<evidence type="ECO:0000256" key="8">
    <source>
        <dbReference type="ARBA" id="ARBA00023242"/>
    </source>
</evidence>
<evidence type="ECO:0000256" key="7">
    <source>
        <dbReference type="ARBA" id="ARBA00023163"/>
    </source>
</evidence>
<feature type="compositionally biased region" description="Low complexity" evidence="11">
    <location>
        <begin position="11"/>
        <end position="22"/>
    </location>
</feature>
<keyword evidence="7" id="KW-0804">Transcription</keyword>
<feature type="domain" description="BZIP" evidence="12">
    <location>
        <begin position="91"/>
        <end position="154"/>
    </location>
</feature>
<feature type="region of interest" description="Disordered" evidence="11">
    <location>
        <begin position="1"/>
        <end position="114"/>
    </location>
</feature>
<keyword evidence="3" id="KW-0832">Ubl conjugation</keyword>
<feature type="compositionally biased region" description="Gly residues" evidence="11">
    <location>
        <begin position="56"/>
        <end position="65"/>
    </location>
</feature>
<organism evidence="13 14">
    <name type="scientific">Papaver nudicaule</name>
    <name type="common">Iceland poppy</name>
    <dbReference type="NCBI Taxonomy" id="74823"/>
    <lineage>
        <taxon>Eukaryota</taxon>
        <taxon>Viridiplantae</taxon>
        <taxon>Streptophyta</taxon>
        <taxon>Embryophyta</taxon>
        <taxon>Tracheophyta</taxon>
        <taxon>Spermatophyta</taxon>
        <taxon>Magnoliopsida</taxon>
        <taxon>Ranunculales</taxon>
        <taxon>Papaveraceae</taxon>
        <taxon>Papaveroideae</taxon>
        <taxon>Papaver</taxon>
    </lineage>
</organism>
<dbReference type="InterPro" id="IPR044280">
    <property type="entry name" value="Hac1/HY5"/>
</dbReference>
<dbReference type="Gene3D" id="1.20.5.490">
    <property type="entry name" value="Single helix bin"/>
    <property type="match status" value="1"/>
</dbReference>
<keyword evidence="10" id="KW-0607">Phytochrome signaling pathway</keyword>
<evidence type="ECO:0000256" key="9">
    <source>
        <dbReference type="ARBA" id="ARBA00070194"/>
    </source>
</evidence>
<feature type="compositionally biased region" description="Basic and acidic residues" evidence="11">
    <location>
        <begin position="28"/>
        <end position="43"/>
    </location>
</feature>
<comment type="similarity">
    <text evidence="2">Belongs to the bZIP family.</text>
</comment>
<dbReference type="GO" id="GO:0010218">
    <property type="term" value="P:response to far red light"/>
    <property type="evidence" value="ECO:0007669"/>
    <property type="project" value="TreeGrafter"/>
</dbReference>
<evidence type="ECO:0000259" key="12">
    <source>
        <dbReference type="PROSITE" id="PS50217"/>
    </source>
</evidence>
<comment type="subcellular location">
    <subcellularLocation>
        <location evidence="1">Nucleus</location>
    </subcellularLocation>
</comment>
<name>A0AA42B083_PAPNU</name>
<evidence type="ECO:0000313" key="14">
    <source>
        <dbReference type="Proteomes" id="UP001177140"/>
    </source>
</evidence>
<gene>
    <name evidence="13" type="ORF">MKW94_017637</name>
</gene>